<dbReference type="CDD" id="cd05466">
    <property type="entry name" value="PBP2_LTTR_substrate"/>
    <property type="match status" value="1"/>
</dbReference>
<sequence length="159" mass="18174">MLDWTEGSSPNLEHTTLVRDHFYVFANDDHPIAHQKEVTIKELSGIPMVYLDIKEQLCSVNFFQQLFLRHHSIYNPAITATSTEGLFLEVLTGKGISILSEPVFRYTPSKIHITRISDSDAYINTNLIWCRNTTNPCVPIFVEAFSKFAQDYYSAHSTT</sequence>
<protein>
    <submittedName>
        <fullName evidence="2">DNA-binding transcriptional LysR family regulator</fullName>
    </submittedName>
</protein>
<dbReference type="GO" id="GO:0006355">
    <property type="term" value="P:regulation of DNA-templated transcription"/>
    <property type="evidence" value="ECO:0007669"/>
    <property type="project" value="TreeGrafter"/>
</dbReference>
<feature type="domain" description="LysR substrate-binding" evidence="1">
    <location>
        <begin position="8"/>
        <end position="145"/>
    </location>
</feature>
<dbReference type="Proteomes" id="UP000543642">
    <property type="component" value="Unassembled WGS sequence"/>
</dbReference>
<comment type="caution">
    <text evidence="2">The sequence shown here is derived from an EMBL/GenBank/DDBJ whole genome shotgun (WGS) entry which is preliminary data.</text>
</comment>
<evidence type="ECO:0000313" key="2">
    <source>
        <dbReference type="EMBL" id="MBB5265562.1"/>
    </source>
</evidence>
<keyword evidence="2" id="KW-0238">DNA-binding</keyword>
<evidence type="ECO:0000259" key="1">
    <source>
        <dbReference type="Pfam" id="PF03466"/>
    </source>
</evidence>
<dbReference type="InterPro" id="IPR005119">
    <property type="entry name" value="LysR_subst-bd"/>
</dbReference>
<dbReference type="GO" id="GO:0005829">
    <property type="term" value="C:cytosol"/>
    <property type="evidence" value="ECO:0007669"/>
    <property type="project" value="TreeGrafter"/>
</dbReference>
<dbReference type="EMBL" id="JACHFW010000012">
    <property type="protein sequence ID" value="MBB5265562.1"/>
    <property type="molecule type" value="Genomic_DNA"/>
</dbReference>
<dbReference type="Pfam" id="PF03466">
    <property type="entry name" value="LysR_substrate"/>
    <property type="match status" value="1"/>
</dbReference>
<accession>A0A7W8HBX1</accession>
<reference evidence="2 3" key="1">
    <citation type="submission" date="2020-08" db="EMBL/GenBank/DDBJ databases">
        <title>Genomic Encyclopedia of Type Strains, Phase IV (KMG-IV): sequencing the most valuable type-strain genomes for metagenomic binning, comparative biology and taxonomic classification.</title>
        <authorList>
            <person name="Goeker M."/>
        </authorList>
    </citation>
    <scope>NUCLEOTIDE SEQUENCE [LARGE SCALE GENOMIC DNA]</scope>
    <source>
        <strain evidence="2 3">DSM 106146</strain>
    </source>
</reference>
<dbReference type="SUPFAM" id="SSF53850">
    <property type="entry name" value="Periplasmic binding protein-like II"/>
    <property type="match status" value="1"/>
</dbReference>
<organism evidence="2 3">
    <name type="scientific">Catenibacillus scindens</name>
    <dbReference type="NCBI Taxonomy" id="673271"/>
    <lineage>
        <taxon>Bacteria</taxon>
        <taxon>Bacillati</taxon>
        <taxon>Bacillota</taxon>
        <taxon>Clostridia</taxon>
        <taxon>Lachnospirales</taxon>
        <taxon>Lachnospiraceae</taxon>
        <taxon>Catenibacillus</taxon>
    </lineage>
</organism>
<dbReference type="AlphaFoldDB" id="A0A7W8HBX1"/>
<proteinExistence type="predicted"/>
<name>A0A7W8HBX1_9FIRM</name>
<evidence type="ECO:0000313" key="3">
    <source>
        <dbReference type="Proteomes" id="UP000543642"/>
    </source>
</evidence>
<keyword evidence="3" id="KW-1185">Reference proteome</keyword>
<dbReference type="GO" id="GO:0003677">
    <property type="term" value="F:DNA binding"/>
    <property type="evidence" value="ECO:0007669"/>
    <property type="project" value="UniProtKB-KW"/>
</dbReference>
<dbReference type="InterPro" id="IPR050950">
    <property type="entry name" value="HTH-type_LysR_regulators"/>
</dbReference>
<gene>
    <name evidence="2" type="ORF">HNP82_002708</name>
</gene>
<dbReference type="PANTHER" id="PTHR30419">
    <property type="entry name" value="HTH-TYPE TRANSCRIPTIONAL REGULATOR YBHD"/>
    <property type="match status" value="1"/>
</dbReference>
<dbReference type="RefSeq" id="WP_183775518.1">
    <property type="nucleotide sequence ID" value="NZ_JACHFW010000012.1"/>
</dbReference>
<dbReference type="Gene3D" id="3.40.190.10">
    <property type="entry name" value="Periplasmic binding protein-like II"/>
    <property type="match status" value="2"/>
</dbReference>